<dbReference type="EMBL" id="JBBKZT010000008">
    <property type="protein sequence ID" value="MEJ8848546.1"/>
    <property type="molecule type" value="Genomic_DNA"/>
</dbReference>
<keyword evidence="2" id="KW-1185">Reference proteome</keyword>
<reference evidence="1 2" key="1">
    <citation type="submission" date="2024-03" db="EMBL/GenBank/DDBJ databases">
        <title>Novel species of the genus Variovorax.</title>
        <authorList>
            <person name="Liu Q."/>
            <person name="Xin Y.-H."/>
        </authorList>
    </citation>
    <scope>NUCLEOTIDE SEQUENCE [LARGE SCALE GENOMIC DNA]</scope>
    <source>
        <strain evidence="1 2">KACC 18900</strain>
    </source>
</reference>
<dbReference type="RefSeq" id="WP_340343681.1">
    <property type="nucleotide sequence ID" value="NZ_JBBKZT010000008.1"/>
</dbReference>
<name>A0ABU8WLY6_9BURK</name>
<dbReference type="Pfam" id="PF12244">
    <property type="entry name" value="DUF3606"/>
    <property type="match status" value="1"/>
</dbReference>
<comment type="caution">
    <text evidence="1">The sequence shown here is derived from an EMBL/GenBank/DDBJ whole genome shotgun (WGS) entry which is preliminary data.</text>
</comment>
<protein>
    <submittedName>
        <fullName evidence="1">DUF3606 domain-containing protein</fullName>
    </submittedName>
</protein>
<organism evidence="1 2">
    <name type="scientific">Variovorax rhizosphaerae</name>
    <dbReference type="NCBI Taxonomy" id="1836200"/>
    <lineage>
        <taxon>Bacteria</taxon>
        <taxon>Pseudomonadati</taxon>
        <taxon>Pseudomonadota</taxon>
        <taxon>Betaproteobacteria</taxon>
        <taxon>Burkholderiales</taxon>
        <taxon>Comamonadaceae</taxon>
        <taxon>Variovorax</taxon>
    </lineage>
</organism>
<evidence type="ECO:0000313" key="2">
    <source>
        <dbReference type="Proteomes" id="UP001385892"/>
    </source>
</evidence>
<dbReference type="Proteomes" id="UP001385892">
    <property type="component" value="Unassembled WGS sequence"/>
</dbReference>
<dbReference type="InterPro" id="IPR022037">
    <property type="entry name" value="DUF3606"/>
</dbReference>
<evidence type="ECO:0000313" key="1">
    <source>
        <dbReference type="EMBL" id="MEJ8848546.1"/>
    </source>
</evidence>
<gene>
    <name evidence="1" type="ORF">WKW82_17940</name>
</gene>
<sequence>MSDDLSHFKPLDPGRVNGHDPVEMQYWCQQLHCTEAQLKDALTQVGDHVTAVRQQLAAHQ</sequence>
<proteinExistence type="predicted"/>
<accession>A0ABU8WLY6</accession>